<evidence type="ECO:0000313" key="6">
    <source>
        <dbReference type="EMBL" id="OEH93097.1"/>
    </source>
</evidence>
<sequence length="353" mass="40291">MPTTMHLNLRLDQTQYIPQIREIPGYDYIHLIRQPKYIIDPWLLNEKVYYLNEILSPHKYVKQNKVSLLHAHHGQLGLLLLPFKEETKLPLVTSIRGVDATLAEGRVGYYENMKILFEKGECFYPVCQYLADRINNWGCPAEKIKVLYGGVDLNQFTYTPPQQRNTQNILSMGRLVEKKGHHVLMQAFQKIKTKFPHATLTIIGRGELEEPLKLLATQLNLGESFRLLKHIPKDQVQQEMAKADLFCAASLEAADGNVEGIPNTIKEAMATGLPIISTTHAGIPELVTNNTDGILVEENNVNQLAEALVFMLENRNLWEQYTSAARQKVERNFNQINQLQQQAKFYDELLGGK</sequence>
<dbReference type="EMBL" id="MJEH01000017">
    <property type="protein sequence ID" value="OEH93097.1"/>
    <property type="molecule type" value="Genomic_DNA"/>
</dbReference>
<dbReference type="InterPro" id="IPR028098">
    <property type="entry name" value="Glyco_trans_4-like_N"/>
</dbReference>
<dbReference type="Gene3D" id="3.40.50.2000">
    <property type="entry name" value="Glycogen Phosphorylase B"/>
    <property type="match status" value="2"/>
</dbReference>
<feature type="domain" description="Glycosyltransferase subfamily 4-like N-terminal" evidence="5">
    <location>
        <begin position="42"/>
        <end position="154"/>
    </location>
</feature>
<organism evidence="6 7">
    <name type="scientific">Bacillus solimangrovi</name>
    <dbReference type="NCBI Taxonomy" id="1305675"/>
    <lineage>
        <taxon>Bacteria</taxon>
        <taxon>Bacillati</taxon>
        <taxon>Bacillota</taxon>
        <taxon>Bacilli</taxon>
        <taxon>Bacillales</taxon>
        <taxon>Bacillaceae</taxon>
        <taxon>Bacillus</taxon>
    </lineage>
</organism>
<evidence type="ECO:0000256" key="1">
    <source>
        <dbReference type="ARBA" id="ARBA00009481"/>
    </source>
</evidence>
<dbReference type="InterPro" id="IPR001296">
    <property type="entry name" value="Glyco_trans_1"/>
</dbReference>
<evidence type="ECO:0000313" key="7">
    <source>
        <dbReference type="Proteomes" id="UP000095209"/>
    </source>
</evidence>
<dbReference type="PANTHER" id="PTHR12526">
    <property type="entry name" value="GLYCOSYLTRANSFERASE"/>
    <property type="match status" value="1"/>
</dbReference>
<dbReference type="Pfam" id="PF13439">
    <property type="entry name" value="Glyco_transf_4"/>
    <property type="match status" value="1"/>
</dbReference>
<reference evidence="6 7" key="1">
    <citation type="submission" date="2016-08" db="EMBL/GenBank/DDBJ databases">
        <title>Genome of Bacillus solimangrovi GH2-4.</title>
        <authorList>
            <person name="Lim S."/>
            <person name="Kim B.-C."/>
        </authorList>
    </citation>
    <scope>NUCLEOTIDE SEQUENCE [LARGE SCALE GENOMIC DNA]</scope>
    <source>
        <strain evidence="6 7">GH2-4</strain>
    </source>
</reference>
<keyword evidence="3 6" id="KW-0808">Transferase</keyword>
<dbReference type="SUPFAM" id="SSF53756">
    <property type="entry name" value="UDP-Glycosyltransferase/glycogen phosphorylase"/>
    <property type="match status" value="1"/>
</dbReference>
<dbReference type="PANTHER" id="PTHR12526:SF640">
    <property type="entry name" value="COLANIC ACID BIOSYNTHESIS GLYCOSYLTRANSFERASE WCAL-RELATED"/>
    <property type="match status" value="1"/>
</dbReference>
<feature type="domain" description="Glycosyl transferase family 1" evidence="4">
    <location>
        <begin position="167"/>
        <end position="327"/>
    </location>
</feature>
<comment type="similarity">
    <text evidence="1">Belongs to the glycosyltransferase group 1 family. Glycosyltransferase 4 subfamily.</text>
</comment>
<dbReference type="Proteomes" id="UP000095209">
    <property type="component" value="Unassembled WGS sequence"/>
</dbReference>
<dbReference type="Pfam" id="PF00534">
    <property type="entry name" value="Glycos_transf_1"/>
    <property type="match status" value="1"/>
</dbReference>
<name>A0A1E5LG90_9BACI</name>
<evidence type="ECO:0000259" key="4">
    <source>
        <dbReference type="Pfam" id="PF00534"/>
    </source>
</evidence>
<evidence type="ECO:0000256" key="3">
    <source>
        <dbReference type="ARBA" id="ARBA00022679"/>
    </source>
</evidence>
<dbReference type="OrthoDB" id="73743at2"/>
<protein>
    <submittedName>
        <fullName evidence="6">Colanic acid biosynthesis glycosyltransferase WcaL</fullName>
    </submittedName>
</protein>
<proteinExistence type="inferred from homology"/>
<dbReference type="AlphaFoldDB" id="A0A1E5LG90"/>
<accession>A0A1E5LG90</accession>
<evidence type="ECO:0000259" key="5">
    <source>
        <dbReference type="Pfam" id="PF13439"/>
    </source>
</evidence>
<keyword evidence="7" id="KW-1185">Reference proteome</keyword>
<dbReference type="RefSeq" id="WP_069716905.1">
    <property type="nucleotide sequence ID" value="NZ_MJEH01000017.1"/>
</dbReference>
<keyword evidence="2" id="KW-0328">Glycosyltransferase</keyword>
<dbReference type="STRING" id="1305675.BFG57_13710"/>
<dbReference type="GO" id="GO:0016757">
    <property type="term" value="F:glycosyltransferase activity"/>
    <property type="evidence" value="ECO:0007669"/>
    <property type="project" value="UniProtKB-KW"/>
</dbReference>
<gene>
    <name evidence="6" type="ORF">BFG57_13710</name>
</gene>
<comment type="caution">
    <text evidence="6">The sequence shown here is derived from an EMBL/GenBank/DDBJ whole genome shotgun (WGS) entry which is preliminary data.</text>
</comment>
<evidence type="ECO:0000256" key="2">
    <source>
        <dbReference type="ARBA" id="ARBA00022676"/>
    </source>
</evidence>